<organism evidence="7 8">
    <name type="scientific">Cryptococcus depauperatus CBS 7841</name>
    <dbReference type="NCBI Taxonomy" id="1295531"/>
    <lineage>
        <taxon>Eukaryota</taxon>
        <taxon>Fungi</taxon>
        <taxon>Dikarya</taxon>
        <taxon>Basidiomycota</taxon>
        <taxon>Agaricomycotina</taxon>
        <taxon>Tremellomycetes</taxon>
        <taxon>Tremellales</taxon>
        <taxon>Cryptococcaceae</taxon>
        <taxon>Cryptococcus</taxon>
    </lineage>
</organism>
<evidence type="ECO:0000256" key="2">
    <source>
        <dbReference type="ARBA" id="ARBA00016066"/>
    </source>
</evidence>
<dbReference type="InterPro" id="IPR026000">
    <property type="entry name" value="Apc5_dom"/>
</dbReference>
<dbReference type="GO" id="GO:0005680">
    <property type="term" value="C:anaphase-promoting complex"/>
    <property type="evidence" value="ECO:0007669"/>
    <property type="project" value="InterPro"/>
</dbReference>
<dbReference type="PANTHER" id="PTHR12830">
    <property type="entry name" value="ANAPHASE-PROMOTING COMPLEX SUBUNIT 5"/>
    <property type="match status" value="1"/>
</dbReference>
<dbReference type="RefSeq" id="XP_066071210.1">
    <property type="nucleotide sequence ID" value="XM_066215113.1"/>
</dbReference>
<keyword evidence="5" id="KW-0833">Ubl conjugation pathway</keyword>
<accession>A0A1E3IFK0</accession>
<keyword evidence="6" id="KW-0131">Cell cycle</keyword>
<keyword evidence="3" id="KW-0132">Cell division</keyword>
<sequence length="762" mass="84689">METASHQGKQVSEPLLPLHLALGWIIIRTFPIGAECQYIQVYSLQFTQRILQIVAREVLEVATEPATFDSLRKQVDRLVKVENIQVIKRNDKKRARGQVVGPESEDAEKSRSWIDEMGTKFEDITTGCLFIDGIDKELRELLNYGDEEEPTETPPPLERHSPIGVFVRSLINILRKLSFDETTHLAKEVAKWCGVGSSGPPKSTAMWSLDRKSGMEDSLDKRVQAIQDYQLANSTADCSGSLQALRRFFDYQFPSSGRGQHQHALLNIAVFHYATGGLESARSAVDEAIRVSRTAGDRVCLQHCMSLSLRLQTESDNLAFVPGETIKVHQTPIPATRLPIASTPMDELWSVKAALDLGEPVHIAFRRIYTALGISNQTEAFATDEEGDDRQYPKLWPTGQALDVSAWHAMQAGLWSLLGSNALAEFHEDLAVEAEGDGDGALTVLLTRAQRMADEGQYSQALAMLMDIFVVQGMSVAWYHRWARVVWGICERRFTMNNDFKSLSYLSSVRPSKSISKRLGPGGPLRELSHPLPVPLSSNGGPSTSFKFSKHIRLLQDHIQESLKTATSLQSTSAPAHLVLPHVLSAVQLSSELGLWRIYRFGVVILAECMMSMEGIPMAAKAVREIESIWPQLQASQDQEALARGGLCLAKAHLDLALESSDSKYLELAIECLSAALCHARRLESYTLVLEITSLSALVTQLSTTDEFKECNSSKTEYQKASDDYLQLKHSKDGWCLPGRECLKEIIEAITWVGLRASEGWQ</sequence>
<dbReference type="KEGG" id="cdep:91089955"/>
<evidence type="ECO:0000313" key="7">
    <source>
        <dbReference type="EMBL" id="WVN90510.1"/>
    </source>
</evidence>
<name>A0A1E3IFK0_9TREE</name>
<evidence type="ECO:0000256" key="5">
    <source>
        <dbReference type="ARBA" id="ARBA00022786"/>
    </source>
</evidence>
<keyword evidence="8" id="KW-1185">Reference proteome</keyword>
<dbReference type="GeneID" id="91089955"/>
<evidence type="ECO:0000256" key="4">
    <source>
        <dbReference type="ARBA" id="ARBA00022776"/>
    </source>
</evidence>
<dbReference type="Proteomes" id="UP000094043">
    <property type="component" value="Chromosome 7"/>
</dbReference>
<dbReference type="PANTHER" id="PTHR12830:SF9">
    <property type="entry name" value="ANAPHASE-PROMOTING COMPLEX SUBUNIT 5"/>
    <property type="match status" value="1"/>
</dbReference>
<reference evidence="7" key="1">
    <citation type="submission" date="2016-06" db="EMBL/GenBank/DDBJ databases">
        <authorList>
            <person name="Cuomo C."/>
            <person name="Litvintseva A."/>
            <person name="Heitman J."/>
            <person name="Chen Y."/>
            <person name="Sun S."/>
            <person name="Springer D."/>
            <person name="Dromer F."/>
            <person name="Young S."/>
            <person name="Zeng Q."/>
            <person name="Chapman S."/>
            <person name="Gujja S."/>
            <person name="Saif S."/>
            <person name="Birren B."/>
        </authorList>
    </citation>
    <scope>NUCLEOTIDE SEQUENCE</scope>
    <source>
        <strain evidence="7">CBS 7841</strain>
    </source>
</reference>
<evidence type="ECO:0000256" key="1">
    <source>
        <dbReference type="ARBA" id="ARBA00007450"/>
    </source>
</evidence>
<dbReference type="EMBL" id="CP143790">
    <property type="protein sequence ID" value="WVN90510.1"/>
    <property type="molecule type" value="Genomic_DNA"/>
</dbReference>
<dbReference type="GO" id="GO:0045842">
    <property type="term" value="P:positive regulation of mitotic metaphase/anaphase transition"/>
    <property type="evidence" value="ECO:0007669"/>
    <property type="project" value="TreeGrafter"/>
</dbReference>
<dbReference type="Pfam" id="PF12862">
    <property type="entry name" value="ANAPC5"/>
    <property type="match status" value="1"/>
</dbReference>
<evidence type="ECO:0000313" key="8">
    <source>
        <dbReference type="Proteomes" id="UP000094043"/>
    </source>
</evidence>
<evidence type="ECO:0000256" key="3">
    <source>
        <dbReference type="ARBA" id="ARBA00022618"/>
    </source>
</evidence>
<dbReference type="GO" id="GO:0051301">
    <property type="term" value="P:cell division"/>
    <property type="evidence" value="ECO:0007669"/>
    <property type="project" value="UniProtKB-KW"/>
</dbReference>
<keyword evidence="4" id="KW-0498">Mitosis</keyword>
<comment type="similarity">
    <text evidence="1">Belongs to the APC5 family.</text>
</comment>
<dbReference type="GO" id="GO:0070979">
    <property type="term" value="P:protein K11-linked ubiquitination"/>
    <property type="evidence" value="ECO:0007669"/>
    <property type="project" value="TreeGrafter"/>
</dbReference>
<dbReference type="InterPro" id="IPR037679">
    <property type="entry name" value="Apc5"/>
</dbReference>
<dbReference type="OrthoDB" id="2504561at2759"/>
<reference evidence="7" key="3">
    <citation type="submission" date="2024-01" db="EMBL/GenBank/DDBJ databases">
        <authorList>
            <person name="Coelho M.A."/>
            <person name="David-Palma M."/>
            <person name="Shea T."/>
            <person name="Sun S."/>
            <person name="Cuomo C.A."/>
            <person name="Heitman J."/>
        </authorList>
    </citation>
    <scope>NUCLEOTIDE SEQUENCE</scope>
    <source>
        <strain evidence="7">CBS 7841</strain>
    </source>
</reference>
<dbReference type="AlphaFoldDB" id="A0A1E3IFK0"/>
<evidence type="ECO:0000256" key="6">
    <source>
        <dbReference type="ARBA" id="ARBA00023306"/>
    </source>
</evidence>
<reference evidence="7" key="2">
    <citation type="journal article" date="2022" name="Elife">
        <title>Obligate sexual reproduction of a homothallic fungus closely related to the Cryptococcus pathogenic species complex.</title>
        <authorList>
            <person name="Passer A.R."/>
            <person name="Clancey S.A."/>
            <person name="Shea T."/>
            <person name="David-Palma M."/>
            <person name="Averette A.F."/>
            <person name="Boekhout T."/>
            <person name="Porcel B.M."/>
            <person name="Nowrousian M."/>
            <person name="Cuomo C.A."/>
            <person name="Sun S."/>
            <person name="Heitman J."/>
            <person name="Coelho M.A."/>
        </authorList>
    </citation>
    <scope>NUCLEOTIDE SEQUENCE</scope>
    <source>
        <strain evidence="7">CBS 7841</strain>
    </source>
</reference>
<protein>
    <recommendedName>
        <fullName evidence="2">Anaphase-promoting complex subunit 5</fullName>
    </recommendedName>
</protein>
<proteinExistence type="inferred from homology"/>
<gene>
    <name evidence="7" type="ORF">L203_105746</name>
</gene>
<dbReference type="VEuPathDB" id="FungiDB:L203_03622"/>
<dbReference type="GO" id="GO:0031145">
    <property type="term" value="P:anaphase-promoting complex-dependent catabolic process"/>
    <property type="evidence" value="ECO:0007669"/>
    <property type="project" value="TreeGrafter"/>
</dbReference>